<keyword evidence="2" id="KW-1185">Reference proteome</keyword>
<name>A0A9P8RTL5_9PEZI</name>
<dbReference type="Proteomes" id="UP000750711">
    <property type="component" value="Unassembled WGS sequence"/>
</dbReference>
<comment type="caution">
    <text evidence="1">The sequence shown here is derived from an EMBL/GenBank/DDBJ whole genome shotgun (WGS) entry which is preliminary data.</text>
</comment>
<organism evidence="1 2">
    <name type="scientific">Trichoglossum hirsutum</name>
    <dbReference type="NCBI Taxonomy" id="265104"/>
    <lineage>
        <taxon>Eukaryota</taxon>
        <taxon>Fungi</taxon>
        <taxon>Dikarya</taxon>
        <taxon>Ascomycota</taxon>
        <taxon>Pezizomycotina</taxon>
        <taxon>Geoglossomycetes</taxon>
        <taxon>Geoglossales</taxon>
        <taxon>Geoglossaceae</taxon>
        <taxon>Trichoglossum</taxon>
    </lineage>
</organism>
<sequence>MGVPFESTRQLIVAAAAAAAVVVVEASEDLVTDRAEVRVTIAAAIAAAMAAAITKAVKVAVRDTAVASPTVETLAISHSTGNAPSMSRFAYLPLKK</sequence>
<reference evidence="1" key="1">
    <citation type="submission" date="2021-03" db="EMBL/GenBank/DDBJ databases">
        <title>Comparative genomics and phylogenomic investigation of the class Geoglossomycetes provide insights into ecological specialization and systematics.</title>
        <authorList>
            <person name="Melie T."/>
            <person name="Pirro S."/>
            <person name="Miller A.N."/>
            <person name="Quandt A."/>
        </authorList>
    </citation>
    <scope>NUCLEOTIDE SEQUENCE</scope>
    <source>
        <strain evidence="1">CAQ_001_2017</strain>
    </source>
</reference>
<dbReference type="EMBL" id="JAGHQM010000062">
    <property type="protein sequence ID" value="KAH0565772.1"/>
    <property type="molecule type" value="Genomic_DNA"/>
</dbReference>
<dbReference type="AlphaFoldDB" id="A0A9P8RTL5"/>
<gene>
    <name evidence="1" type="ORF">GP486_000842</name>
</gene>
<evidence type="ECO:0000313" key="2">
    <source>
        <dbReference type="Proteomes" id="UP000750711"/>
    </source>
</evidence>
<evidence type="ECO:0000313" key="1">
    <source>
        <dbReference type="EMBL" id="KAH0565772.1"/>
    </source>
</evidence>
<accession>A0A9P8RTL5</accession>
<proteinExistence type="predicted"/>
<protein>
    <submittedName>
        <fullName evidence="1">Uncharacterized protein</fullName>
    </submittedName>
</protein>